<keyword evidence="3" id="KW-0460">Magnesium</keyword>
<reference evidence="6 7" key="1">
    <citation type="submission" date="2016-01" db="EMBL/GenBank/DDBJ databases">
        <title>Highly variable Streptococcus oralis are common among viridans streptococci isolated from primates.</title>
        <authorList>
            <person name="Denapaite D."/>
            <person name="Rieger M."/>
            <person name="Koendgen S."/>
            <person name="Brueckner R."/>
            <person name="Ochigava I."/>
            <person name="Kappeler P."/>
            <person name="Maetz-Rensing K."/>
            <person name="Leendertz F."/>
            <person name="Hakenbeck R."/>
        </authorList>
    </citation>
    <scope>NUCLEOTIDE SEQUENCE [LARGE SCALE GENOMIC DNA]</scope>
    <source>
        <strain evidence="4 6">DD02</strain>
        <strain evidence="5 7">DD03</strain>
    </source>
</reference>
<dbReference type="SFLD" id="SFLDS00003">
    <property type="entry name" value="Haloacid_Dehalogenase"/>
    <property type="match status" value="1"/>
</dbReference>
<evidence type="ECO:0000256" key="1">
    <source>
        <dbReference type="ARBA" id="ARBA00022723"/>
    </source>
</evidence>
<dbReference type="Pfam" id="PF13419">
    <property type="entry name" value="HAD_2"/>
    <property type="match status" value="1"/>
</dbReference>
<evidence type="ECO:0000313" key="4">
    <source>
        <dbReference type="EMBL" id="KXT72823.1"/>
    </source>
</evidence>
<dbReference type="PANTHER" id="PTHR46470:SF2">
    <property type="entry name" value="GLYCERALDEHYDE 3-PHOSPHATE PHOSPHATASE"/>
    <property type="match status" value="1"/>
</dbReference>
<dbReference type="Gene3D" id="3.40.50.1000">
    <property type="entry name" value="HAD superfamily/HAD-like"/>
    <property type="match status" value="1"/>
</dbReference>
<dbReference type="InterPro" id="IPR023214">
    <property type="entry name" value="HAD_sf"/>
</dbReference>
<dbReference type="Proteomes" id="UP000071927">
    <property type="component" value="Unassembled WGS sequence"/>
</dbReference>
<dbReference type="InterPro" id="IPR051400">
    <property type="entry name" value="HAD-like_hydrolase"/>
</dbReference>
<dbReference type="GO" id="GO:0046872">
    <property type="term" value="F:metal ion binding"/>
    <property type="evidence" value="ECO:0007669"/>
    <property type="project" value="UniProtKB-KW"/>
</dbReference>
<dbReference type="InterPro" id="IPR041492">
    <property type="entry name" value="HAD_2"/>
</dbReference>
<evidence type="ECO:0000256" key="3">
    <source>
        <dbReference type="ARBA" id="ARBA00022842"/>
    </source>
</evidence>
<dbReference type="Proteomes" id="UP000070198">
    <property type="component" value="Unassembled WGS sequence"/>
</dbReference>
<protein>
    <recommendedName>
        <fullName evidence="8">Haloacid dehalogenase-like hydrolase</fullName>
    </recommendedName>
</protein>
<evidence type="ECO:0000256" key="2">
    <source>
        <dbReference type="ARBA" id="ARBA00022801"/>
    </source>
</evidence>
<sequence>MADLQYKNYIFDFYGTLVDIWTDEDDEKLWKRMAALYAAYGADYSAAELKANYDNHIKRQENQLRKRSQLEHIEVDLVVVFIELLLEAPHKHATDSIILDLETWGNLIAQTFRMLSRKKLQAYENTLATLKTLKEVGATVILLSNAQRAFTQAEIEMTGCREFLDKIYISSDYKMKKPQVEFMNLVLNDNQLNPEETVMVGNDFTSDMAIAQAAGIDGILLNTFPYNQSEIEILNTMNAKVIEDISELVVE</sequence>
<name>A0A139R5P9_9STRE</name>
<organism evidence="5 7">
    <name type="scientific">Streptococcus gallolyticus</name>
    <dbReference type="NCBI Taxonomy" id="315405"/>
    <lineage>
        <taxon>Bacteria</taxon>
        <taxon>Bacillati</taxon>
        <taxon>Bacillota</taxon>
        <taxon>Bacilli</taxon>
        <taxon>Lactobacillales</taxon>
        <taxon>Streptococcaceae</taxon>
        <taxon>Streptococcus</taxon>
    </lineage>
</organism>
<dbReference type="RefSeq" id="WP_061458264.1">
    <property type="nucleotide sequence ID" value="NZ_KQ968745.1"/>
</dbReference>
<keyword evidence="2" id="KW-0378">Hydrolase</keyword>
<dbReference type="SUPFAM" id="SSF56784">
    <property type="entry name" value="HAD-like"/>
    <property type="match status" value="1"/>
</dbReference>
<dbReference type="PATRIC" id="fig|315405.11.peg.461"/>
<dbReference type="EMBL" id="LQOF01000039">
    <property type="protein sequence ID" value="KXT72823.1"/>
    <property type="molecule type" value="Genomic_DNA"/>
</dbReference>
<keyword evidence="1" id="KW-0479">Metal-binding</keyword>
<dbReference type="AlphaFoldDB" id="A0A139R5P9"/>
<accession>A0A139R5P9</accession>
<evidence type="ECO:0000313" key="6">
    <source>
        <dbReference type="Proteomes" id="UP000070198"/>
    </source>
</evidence>
<gene>
    <name evidence="4" type="ORF">SGADD02_00420</name>
    <name evidence="5" type="ORF">SGADD03_00343</name>
</gene>
<comment type="caution">
    <text evidence="5">The sequence shown here is derived from an EMBL/GenBank/DDBJ whole genome shotgun (WGS) entry which is preliminary data.</text>
</comment>
<evidence type="ECO:0000313" key="5">
    <source>
        <dbReference type="EMBL" id="KXU10067.1"/>
    </source>
</evidence>
<dbReference type="GO" id="GO:0016791">
    <property type="term" value="F:phosphatase activity"/>
    <property type="evidence" value="ECO:0007669"/>
    <property type="project" value="TreeGrafter"/>
</dbReference>
<proteinExistence type="predicted"/>
<dbReference type="PANTHER" id="PTHR46470">
    <property type="entry name" value="N-ACYLNEURAMINATE-9-PHOSPHATASE"/>
    <property type="match status" value="1"/>
</dbReference>
<dbReference type="SFLD" id="SFLDG01129">
    <property type="entry name" value="C1.5:_HAD__Beta-PGM__Phosphata"/>
    <property type="match status" value="1"/>
</dbReference>
<evidence type="ECO:0000313" key="7">
    <source>
        <dbReference type="Proteomes" id="UP000071927"/>
    </source>
</evidence>
<dbReference type="InterPro" id="IPR036412">
    <property type="entry name" value="HAD-like_sf"/>
</dbReference>
<evidence type="ECO:0008006" key="8">
    <source>
        <dbReference type="Google" id="ProtNLM"/>
    </source>
</evidence>
<dbReference type="EMBL" id="LQXV01000109">
    <property type="protein sequence ID" value="KXU10067.1"/>
    <property type="molecule type" value="Genomic_DNA"/>
</dbReference>